<evidence type="ECO:0000313" key="8">
    <source>
        <dbReference type="EMBL" id="KIK09929.1"/>
    </source>
</evidence>
<dbReference type="InterPro" id="IPR005164">
    <property type="entry name" value="Allantoicase"/>
</dbReference>
<dbReference type="OrthoDB" id="10266039at2759"/>
<gene>
    <name evidence="8" type="ORF">K443DRAFT_671247</name>
</gene>
<evidence type="ECO:0000259" key="7">
    <source>
        <dbReference type="Pfam" id="PF03561"/>
    </source>
</evidence>
<dbReference type="Proteomes" id="UP000054477">
    <property type="component" value="Unassembled WGS sequence"/>
</dbReference>
<dbReference type="Gene3D" id="2.60.120.480">
    <property type="entry name" value="Ureidoglycolate hydrolase"/>
    <property type="match status" value="1"/>
</dbReference>
<dbReference type="GO" id="GO:0004037">
    <property type="term" value="F:allantoicase activity"/>
    <property type="evidence" value="ECO:0007669"/>
    <property type="project" value="InterPro"/>
</dbReference>
<comment type="similarity">
    <text evidence="1">Belongs to the allantoicase family.</text>
</comment>
<dbReference type="AlphaFoldDB" id="A0A0C9Y7C2"/>
<dbReference type="STRING" id="1095629.A0A0C9Y7C2"/>
<dbReference type="SUPFAM" id="SSF49785">
    <property type="entry name" value="Galactose-binding domain-like"/>
    <property type="match status" value="2"/>
</dbReference>
<dbReference type="InterPro" id="IPR008979">
    <property type="entry name" value="Galactose-bd-like_sf"/>
</dbReference>
<evidence type="ECO:0000313" key="9">
    <source>
        <dbReference type="Proteomes" id="UP000054477"/>
    </source>
</evidence>
<dbReference type="PANTHER" id="PTHR12045:SF3">
    <property type="entry name" value="INACTIVE ALLANTOICASE-RELATED"/>
    <property type="match status" value="1"/>
</dbReference>
<reference evidence="9" key="2">
    <citation type="submission" date="2015-01" db="EMBL/GenBank/DDBJ databases">
        <title>Evolutionary Origins and Diversification of the Mycorrhizal Mutualists.</title>
        <authorList>
            <consortium name="DOE Joint Genome Institute"/>
            <consortium name="Mycorrhizal Genomics Consortium"/>
            <person name="Kohler A."/>
            <person name="Kuo A."/>
            <person name="Nagy L.G."/>
            <person name="Floudas D."/>
            <person name="Copeland A."/>
            <person name="Barry K.W."/>
            <person name="Cichocki N."/>
            <person name="Veneault-Fourrey C."/>
            <person name="LaButti K."/>
            <person name="Lindquist E.A."/>
            <person name="Lipzen A."/>
            <person name="Lundell T."/>
            <person name="Morin E."/>
            <person name="Murat C."/>
            <person name="Riley R."/>
            <person name="Ohm R."/>
            <person name="Sun H."/>
            <person name="Tunlid A."/>
            <person name="Henrissat B."/>
            <person name="Grigoriev I.V."/>
            <person name="Hibbett D.S."/>
            <person name="Martin F."/>
        </authorList>
    </citation>
    <scope>NUCLEOTIDE SEQUENCE [LARGE SCALE GENOMIC DNA]</scope>
    <source>
        <strain evidence="9">LaAM-08-1</strain>
    </source>
</reference>
<sequence length="565" mass="61717">MSLERIPLEKFLENFSDTTELSSVALGAKIISVSDEFFAEAYHLLLVEPAPSMTGQFGPNGALYSGWETRRHNPSYDWCILQLGTSGTIVGFDVDTSNFNGNEAPQISIEILKASSSEVPRADDFKWKEVLPRVDLGPNSRHLFKIPALDSVNFVKLNMYPDGGIARFRVYGHVSPVYPSDISSAFDLAHVLCGGRVVYVSDQHFGVGSNLLLPGRGVNMGDGWETKRSRVKGHKDWVIIKLGTPGVLEQVEIDTAHFKGNYPESCEMGALFTENEVDWSTQKDEDMSWTPVLSRMKLGPHRQHYFQLENVDGRMYTHVKVTIHPDGGIKRVRIIGRRIAGNPHTDIPAESSSETSSRINIPSAVAKTVNVPVLPLTPEAFATFGQVIQAYRDHAAVPKGTKVTSANGGTATKFHKLSLLDANYPQGSGATSGISVYRCEPVKDISADGTVGLTALERHPFTNQAFLPMGHGGGEGVGDPGDGYLVVVAQNGADDRPDMQTLRAFRASTAQGIVYKTGVWHQPMTVLREGLDLACVETQIGDGSAADCEILELDKRSIVYRLKIY</sequence>
<dbReference type="Gene3D" id="2.60.120.260">
    <property type="entry name" value="Galactose-binding domain-like"/>
    <property type="match status" value="2"/>
</dbReference>
<dbReference type="GO" id="GO:0050385">
    <property type="term" value="F:ureidoglycolate lyase activity"/>
    <property type="evidence" value="ECO:0007669"/>
    <property type="project" value="UniProtKB-EC"/>
</dbReference>
<proteinExistence type="inferred from homology"/>
<dbReference type="GO" id="GO:0006144">
    <property type="term" value="P:purine nucleobase metabolic process"/>
    <property type="evidence" value="ECO:0007669"/>
    <property type="project" value="UniProtKB-KW"/>
</dbReference>
<evidence type="ECO:0000256" key="4">
    <source>
        <dbReference type="ARBA" id="ARBA00022801"/>
    </source>
</evidence>
<dbReference type="NCBIfam" id="TIGR02961">
    <property type="entry name" value="allantoicase"/>
    <property type="match status" value="1"/>
</dbReference>
<dbReference type="SUPFAM" id="SSF51182">
    <property type="entry name" value="RmlC-like cupins"/>
    <property type="match status" value="1"/>
</dbReference>
<dbReference type="InterPro" id="IPR007247">
    <property type="entry name" value="Ureidogly_lyase"/>
</dbReference>
<dbReference type="HAMAP" id="MF_00813">
    <property type="entry name" value="Allantoicase"/>
    <property type="match status" value="1"/>
</dbReference>
<comment type="catalytic activity">
    <reaction evidence="6">
        <text>(S)-ureidoglycolate = urea + glyoxylate</text>
        <dbReference type="Rhea" id="RHEA:11304"/>
        <dbReference type="ChEBI" id="CHEBI:16199"/>
        <dbReference type="ChEBI" id="CHEBI:36655"/>
        <dbReference type="ChEBI" id="CHEBI:57296"/>
        <dbReference type="EC" id="4.3.2.3"/>
    </reaction>
</comment>
<keyword evidence="9" id="KW-1185">Reference proteome</keyword>
<dbReference type="GO" id="GO:0004848">
    <property type="term" value="F:ureidoglycolate hydrolase activity"/>
    <property type="evidence" value="ECO:0007669"/>
    <property type="project" value="InterPro"/>
</dbReference>
<dbReference type="EMBL" id="KN838537">
    <property type="protein sequence ID" value="KIK09929.1"/>
    <property type="molecule type" value="Genomic_DNA"/>
</dbReference>
<organism evidence="8 9">
    <name type="scientific">Laccaria amethystina LaAM-08-1</name>
    <dbReference type="NCBI Taxonomy" id="1095629"/>
    <lineage>
        <taxon>Eukaryota</taxon>
        <taxon>Fungi</taxon>
        <taxon>Dikarya</taxon>
        <taxon>Basidiomycota</taxon>
        <taxon>Agaricomycotina</taxon>
        <taxon>Agaricomycetes</taxon>
        <taxon>Agaricomycetidae</taxon>
        <taxon>Agaricales</taxon>
        <taxon>Agaricineae</taxon>
        <taxon>Hydnangiaceae</taxon>
        <taxon>Laccaria</taxon>
    </lineage>
</organism>
<evidence type="ECO:0000256" key="6">
    <source>
        <dbReference type="ARBA" id="ARBA00047684"/>
    </source>
</evidence>
<evidence type="ECO:0000256" key="5">
    <source>
        <dbReference type="ARBA" id="ARBA00023239"/>
    </source>
</evidence>
<evidence type="ECO:0000256" key="2">
    <source>
        <dbReference type="ARBA" id="ARBA00011738"/>
    </source>
</evidence>
<dbReference type="InterPro" id="IPR024060">
    <property type="entry name" value="Ureidoglycolate_lyase_dom_sf"/>
</dbReference>
<evidence type="ECO:0000256" key="3">
    <source>
        <dbReference type="ARBA" id="ARBA00022631"/>
    </source>
</evidence>
<dbReference type="InterPro" id="IPR011051">
    <property type="entry name" value="RmlC_Cupin_sf"/>
</dbReference>
<reference evidence="8 9" key="1">
    <citation type="submission" date="2014-04" db="EMBL/GenBank/DDBJ databases">
        <authorList>
            <consortium name="DOE Joint Genome Institute"/>
            <person name="Kuo A."/>
            <person name="Kohler A."/>
            <person name="Nagy L.G."/>
            <person name="Floudas D."/>
            <person name="Copeland A."/>
            <person name="Barry K.W."/>
            <person name="Cichocki N."/>
            <person name="Veneault-Fourrey C."/>
            <person name="LaButti K."/>
            <person name="Lindquist E.A."/>
            <person name="Lipzen A."/>
            <person name="Lundell T."/>
            <person name="Morin E."/>
            <person name="Murat C."/>
            <person name="Sun H."/>
            <person name="Tunlid A."/>
            <person name="Henrissat B."/>
            <person name="Grigoriev I.V."/>
            <person name="Hibbett D.S."/>
            <person name="Martin F."/>
            <person name="Nordberg H.P."/>
            <person name="Cantor M.N."/>
            <person name="Hua S.X."/>
        </authorList>
    </citation>
    <scope>NUCLEOTIDE SEQUENCE [LARGE SCALE GENOMIC DNA]</scope>
    <source>
        <strain evidence="8 9">LaAM-08-1</strain>
    </source>
</reference>
<name>A0A0C9Y7C2_9AGAR</name>
<keyword evidence="3" id="KW-0659">Purine metabolism</keyword>
<dbReference type="InterPro" id="IPR047233">
    <property type="entry name" value="UAH_cupin"/>
</dbReference>
<keyword evidence="5" id="KW-0456">Lyase</keyword>
<protein>
    <submittedName>
        <fullName evidence="8">Unplaced genomic scaffold K443scaffold_2, whole genome shotgun sequence</fullName>
    </submittedName>
</protein>
<dbReference type="InterPro" id="IPR015908">
    <property type="entry name" value="Allantoicase_dom"/>
</dbReference>
<accession>A0A0C9Y7C2</accession>
<dbReference type="PANTHER" id="PTHR12045">
    <property type="entry name" value="ALLANTOICASE"/>
    <property type="match status" value="1"/>
</dbReference>
<comment type="subunit">
    <text evidence="2">Homodimer.</text>
</comment>
<dbReference type="FunFam" id="2.60.120.260:FF:000059">
    <property type="entry name" value="Probable allantoicase"/>
    <property type="match status" value="1"/>
</dbReference>
<dbReference type="HOGENOM" id="CLU_018495_0_0_1"/>
<dbReference type="GO" id="GO:0000256">
    <property type="term" value="P:allantoin catabolic process"/>
    <property type="evidence" value="ECO:0007669"/>
    <property type="project" value="InterPro"/>
</dbReference>
<feature type="domain" description="Allantoicase" evidence="7">
    <location>
        <begin position="194"/>
        <end position="338"/>
    </location>
</feature>
<dbReference type="CDD" id="cd20298">
    <property type="entry name" value="cupin_UAH"/>
    <property type="match status" value="1"/>
</dbReference>
<evidence type="ECO:0000256" key="1">
    <source>
        <dbReference type="ARBA" id="ARBA00009242"/>
    </source>
</evidence>
<dbReference type="Pfam" id="PF04115">
    <property type="entry name" value="Ureidogly_lyase"/>
    <property type="match status" value="1"/>
</dbReference>
<keyword evidence="4" id="KW-0378">Hydrolase</keyword>
<feature type="domain" description="Allantoicase" evidence="7">
    <location>
        <begin position="27"/>
        <end position="174"/>
    </location>
</feature>
<dbReference type="Pfam" id="PF03561">
    <property type="entry name" value="Allantoicase"/>
    <property type="match status" value="2"/>
</dbReference>